<feature type="compositionally biased region" description="Polar residues" evidence="1">
    <location>
        <begin position="147"/>
        <end position="164"/>
    </location>
</feature>
<dbReference type="Pfam" id="PF04192">
    <property type="entry name" value="Utp21"/>
    <property type="match status" value="1"/>
</dbReference>
<dbReference type="InterPro" id="IPR015943">
    <property type="entry name" value="WD40/YVTN_repeat-like_dom_sf"/>
</dbReference>
<proteinExistence type="predicted"/>
<evidence type="ECO:0000313" key="3">
    <source>
        <dbReference type="EMBL" id="RPB05004.1"/>
    </source>
</evidence>
<feature type="domain" description="WDR36/Utp21 C-terminal" evidence="2">
    <location>
        <begin position="83"/>
        <end position="145"/>
    </location>
</feature>
<accession>A0A3N4K364</accession>
<reference evidence="3 4" key="1">
    <citation type="journal article" date="2018" name="Nat. Ecol. Evol.">
        <title>Pezizomycetes genomes reveal the molecular basis of ectomycorrhizal truffle lifestyle.</title>
        <authorList>
            <person name="Murat C."/>
            <person name="Payen T."/>
            <person name="Noel B."/>
            <person name="Kuo A."/>
            <person name="Morin E."/>
            <person name="Chen J."/>
            <person name="Kohler A."/>
            <person name="Krizsan K."/>
            <person name="Balestrini R."/>
            <person name="Da Silva C."/>
            <person name="Montanini B."/>
            <person name="Hainaut M."/>
            <person name="Levati E."/>
            <person name="Barry K.W."/>
            <person name="Belfiori B."/>
            <person name="Cichocki N."/>
            <person name="Clum A."/>
            <person name="Dockter R.B."/>
            <person name="Fauchery L."/>
            <person name="Guy J."/>
            <person name="Iotti M."/>
            <person name="Le Tacon F."/>
            <person name="Lindquist E.A."/>
            <person name="Lipzen A."/>
            <person name="Malagnac F."/>
            <person name="Mello A."/>
            <person name="Molinier V."/>
            <person name="Miyauchi S."/>
            <person name="Poulain J."/>
            <person name="Riccioni C."/>
            <person name="Rubini A."/>
            <person name="Sitrit Y."/>
            <person name="Splivallo R."/>
            <person name="Traeger S."/>
            <person name="Wang M."/>
            <person name="Zifcakova L."/>
            <person name="Wipf D."/>
            <person name="Zambonelli A."/>
            <person name="Paolocci F."/>
            <person name="Nowrousian M."/>
            <person name="Ottonello S."/>
            <person name="Baldrian P."/>
            <person name="Spatafora J.W."/>
            <person name="Henrissat B."/>
            <person name="Nagy L.G."/>
            <person name="Aury J.M."/>
            <person name="Wincker P."/>
            <person name="Grigoriev I.V."/>
            <person name="Bonfante P."/>
            <person name="Martin F.M."/>
        </authorList>
    </citation>
    <scope>NUCLEOTIDE SEQUENCE [LARGE SCALE GENOMIC DNA]</scope>
    <source>
        <strain evidence="3 4">120613-1</strain>
    </source>
</reference>
<sequence>MTSSGTGEFLVMAHVDSVGINLWTNRTLFRHVPTRHLDEKDIVDMTAPSASGEGGVSVIDAALNPEDDDDEQDDSTGTYTTVDQLSNNMLTMSLVARTRWQTLLNLDVIKQRNKPKEAPKAPETSPFFLSPLCVKSVPFAPAAKDITNGTNSTQPTEGQSLKAE</sequence>
<organism evidence="3 4">
    <name type="scientific">Choiromyces venosus 120613-1</name>
    <dbReference type="NCBI Taxonomy" id="1336337"/>
    <lineage>
        <taxon>Eukaryota</taxon>
        <taxon>Fungi</taxon>
        <taxon>Dikarya</taxon>
        <taxon>Ascomycota</taxon>
        <taxon>Pezizomycotina</taxon>
        <taxon>Pezizomycetes</taxon>
        <taxon>Pezizales</taxon>
        <taxon>Tuberaceae</taxon>
        <taxon>Choiromyces</taxon>
    </lineage>
</organism>
<dbReference type="STRING" id="1336337.A0A3N4K364"/>
<protein>
    <submittedName>
        <fullName evidence="3">Utp21-domain-containing protein</fullName>
    </submittedName>
</protein>
<keyword evidence="4" id="KW-1185">Reference proteome</keyword>
<dbReference type="GO" id="GO:0034388">
    <property type="term" value="C:Pwp2p-containing subcomplex of 90S preribosome"/>
    <property type="evidence" value="ECO:0007669"/>
    <property type="project" value="TreeGrafter"/>
</dbReference>
<dbReference type="AlphaFoldDB" id="A0A3N4K364"/>
<feature type="region of interest" description="Disordered" evidence="1">
    <location>
        <begin position="143"/>
        <end position="164"/>
    </location>
</feature>
<evidence type="ECO:0000313" key="4">
    <source>
        <dbReference type="Proteomes" id="UP000276215"/>
    </source>
</evidence>
<dbReference type="GO" id="GO:0006364">
    <property type="term" value="P:rRNA processing"/>
    <property type="evidence" value="ECO:0007669"/>
    <property type="project" value="InterPro"/>
</dbReference>
<dbReference type="Gene3D" id="2.130.10.10">
    <property type="entry name" value="YVTN repeat-like/Quinoprotein amine dehydrogenase"/>
    <property type="match status" value="1"/>
</dbReference>
<dbReference type="GO" id="GO:0032040">
    <property type="term" value="C:small-subunit processome"/>
    <property type="evidence" value="ECO:0007669"/>
    <property type="project" value="InterPro"/>
</dbReference>
<gene>
    <name evidence="3" type="ORF">L873DRAFT_1840242</name>
</gene>
<evidence type="ECO:0000259" key="2">
    <source>
        <dbReference type="Pfam" id="PF04192"/>
    </source>
</evidence>
<dbReference type="EMBL" id="ML120355">
    <property type="protein sequence ID" value="RPB05004.1"/>
    <property type="molecule type" value="Genomic_DNA"/>
</dbReference>
<evidence type="ECO:0000256" key="1">
    <source>
        <dbReference type="SAM" id="MobiDB-lite"/>
    </source>
</evidence>
<dbReference type="OrthoDB" id="10250769at2759"/>
<dbReference type="Proteomes" id="UP000276215">
    <property type="component" value="Unassembled WGS sequence"/>
</dbReference>
<dbReference type="InterPro" id="IPR007319">
    <property type="entry name" value="WDR36/Utp21_C"/>
</dbReference>
<dbReference type="PANTHER" id="PTHR22840">
    <property type="entry name" value="WD REPEAT-CONTAINING PROTEIN 36"/>
    <property type="match status" value="1"/>
</dbReference>
<dbReference type="PANTHER" id="PTHR22840:SF12">
    <property type="entry name" value="WD REPEAT-CONTAINING PROTEIN 36"/>
    <property type="match status" value="1"/>
</dbReference>
<name>A0A3N4K364_9PEZI</name>